<comment type="caution">
    <text evidence="1">The sequence shown here is derived from an EMBL/GenBank/DDBJ whole genome shotgun (WGS) entry which is preliminary data.</text>
</comment>
<dbReference type="InterPro" id="IPR021220">
    <property type="entry name" value="DUF2686"/>
</dbReference>
<organism evidence="1">
    <name type="scientific">Escherichia coli</name>
    <dbReference type="NCBI Taxonomy" id="562"/>
    <lineage>
        <taxon>Bacteria</taxon>
        <taxon>Pseudomonadati</taxon>
        <taxon>Pseudomonadota</taxon>
        <taxon>Gammaproteobacteria</taxon>
        <taxon>Enterobacterales</taxon>
        <taxon>Enterobacteriaceae</taxon>
        <taxon>Escherichia</taxon>
    </lineage>
</organism>
<reference evidence="1" key="2">
    <citation type="submission" date="2020-02" db="EMBL/GenBank/DDBJ databases">
        <authorList>
            <consortium name="NCBI Pathogen Detection Project"/>
        </authorList>
    </citation>
    <scope>NUCLEOTIDE SEQUENCE</scope>
    <source>
        <strain evidence="1">1839</strain>
    </source>
</reference>
<evidence type="ECO:0000313" key="1">
    <source>
        <dbReference type="EMBL" id="HAG5772223.1"/>
    </source>
</evidence>
<gene>
    <name evidence="1" type="ORF">GGB84_003971</name>
</gene>
<protein>
    <submittedName>
        <fullName evidence="1">DUF2686 family protein</fullName>
    </submittedName>
</protein>
<name>A0A765T5A9_ECOLX</name>
<dbReference type="Pfam" id="PF10887">
    <property type="entry name" value="DUF2686"/>
    <property type="match status" value="1"/>
</dbReference>
<proteinExistence type="predicted"/>
<accession>A0A765T5A9</accession>
<reference evidence="1" key="1">
    <citation type="journal article" date="2018" name="Genome Biol.">
        <title>SKESA: strategic k-mer extension for scrupulous assemblies.</title>
        <authorList>
            <person name="Souvorov A."/>
            <person name="Agarwala R."/>
            <person name="Lipman D.J."/>
        </authorList>
    </citation>
    <scope>NUCLEOTIDE SEQUENCE [LARGE SCALE GENOMIC DNA]</scope>
    <source>
        <strain evidence="1">1839</strain>
    </source>
</reference>
<dbReference type="AlphaFoldDB" id="A0A765T5A9"/>
<sequence>MSIPGSNSIHNLISTTNHFAPHPEIDNELLCRYKHARLNTENIYVTPLERGDNHNYDGGSVVEIRKLMFGNQGFWPFNYVTDACQKADGVTVRGGVVSREWEITSELDEIYGGKCEKTHVAAELNAGLRQNIILDSIVDYTIHEITLGPGCNIPGYAGTTIGYIVTLPVERAPEWSNEQLQIDIYIDQIMTVTGVSNSSGFVYAALLNANPQTGINPTIGLNAYPDTAPVHSRMGYEVIPGDENMEVKRMTLRPANHPELFELNNGEWKYIGQ</sequence>
<dbReference type="EMBL" id="DAAYTU010000029">
    <property type="protein sequence ID" value="HAG5772223.1"/>
    <property type="molecule type" value="Genomic_DNA"/>
</dbReference>